<name>A0A162BFQ0_9GAMM</name>
<proteinExistence type="predicted"/>
<keyword evidence="1" id="KW-0732">Signal</keyword>
<evidence type="ECO:0000256" key="1">
    <source>
        <dbReference type="SAM" id="SignalP"/>
    </source>
</evidence>
<feature type="signal peptide" evidence="1">
    <location>
        <begin position="1"/>
        <end position="18"/>
    </location>
</feature>
<sequence length="103" mass="10822">MKKLLIGALLSLSATANASDINCGGTVTFVMDYPSYCEGNTAFMTSGSNGKWICPPSDKGNALVLTAIASGKSVQVYINSQNNTLTCSSLSSYTKARYVVLKP</sequence>
<organism evidence="2 3">
    <name type="scientific">Pseudoalteromonas luteoviolacea S4060-1</name>
    <dbReference type="NCBI Taxonomy" id="1365257"/>
    <lineage>
        <taxon>Bacteria</taxon>
        <taxon>Pseudomonadati</taxon>
        <taxon>Pseudomonadota</taxon>
        <taxon>Gammaproteobacteria</taxon>
        <taxon>Alteromonadales</taxon>
        <taxon>Pseudoalteromonadaceae</taxon>
        <taxon>Pseudoalteromonas</taxon>
    </lineage>
</organism>
<dbReference type="PATRIC" id="fig|1365257.3.peg.4262"/>
<protein>
    <submittedName>
        <fullName evidence="2">Uncharacterized protein</fullName>
    </submittedName>
</protein>
<feature type="chain" id="PRO_5007831900" evidence="1">
    <location>
        <begin position="19"/>
        <end position="103"/>
    </location>
</feature>
<evidence type="ECO:0000313" key="2">
    <source>
        <dbReference type="EMBL" id="KZN61377.1"/>
    </source>
</evidence>
<dbReference type="EMBL" id="AUXX01000045">
    <property type="protein sequence ID" value="KZN61377.1"/>
    <property type="molecule type" value="Genomic_DNA"/>
</dbReference>
<evidence type="ECO:0000313" key="3">
    <source>
        <dbReference type="Proteomes" id="UP000076661"/>
    </source>
</evidence>
<comment type="caution">
    <text evidence="2">The sequence shown here is derived from an EMBL/GenBank/DDBJ whole genome shotgun (WGS) entry which is preliminary data.</text>
</comment>
<dbReference type="AlphaFoldDB" id="A0A162BFQ0"/>
<gene>
    <name evidence="2" type="ORF">N478_04735</name>
</gene>
<reference evidence="2 3" key="1">
    <citation type="submission" date="2013-07" db="EMBL/GenBank/DDBJ databases">
        <title>Comparative Genomic and Metabolomic Analysis of Twelve Strains of Pseudoalteromonas luteoviolacea.</title>
        <authorList>
            <person name="Vynne N.G."/>
            <person name="Mansson M."/>
            <person name="Gram L."/>
        </authorList>
    </citation>
    <scope>NUCLEOTIDE SEQUENCE [LARGE SCALE GENOMIC DNA]</scope>
    <source>
        <strain evidence="2 3">S4060-1</strain>
    </source>
</reference>
<accession>A0A162BFQ0</accession>
<dbReference type="RefSeq" id="WP_063382510.1">
    <property type="nucleotide sequence ID" value="NZ_AUXX01000045.1"/>
</dbReference>
<dbReference type="Proteomes" id="UP000076661">
    <property type="component" value="Unassembled WGS sequence"/>
</dbReference>